<gene>
    <name evidence="2" type="ORF">EcP1_gp45</name>
</gene>
<dbReference type="OrthoDB" id="378at10239"/>
<dbReference type="Pfam" id="PF08708">
    <property type="entry name" value="PriCT_1"/>
    <property type="match status" value="1"/>
</dbReference>
<dbReference type="RefSeq" id="YP_007003168.1">
    <property type="nucleotide sequence ID" value="NC_019485.1"/>
</dbReference>
<protein>
    <recommendedName>
        <fullName evidence="1">Primase C-terminal 1 domain-containing protein</fullName>
    </recommendedName>
</protein>
<feature type="domain" description="Primase C-terminal 1" evidence="1">
    <location>
        <begin position="682"/>
        <end position="732"/>
    </location>
</feature>
<sequence>MKDLAEIPYHKLSEDIVDVLIKKTQNDTPLFFRVQVAYFLAKVAASMRTTIDTLDRGSLPVNVYAINLAPSGFGKGHSTNIIEEQIINQFRYNFTQHTFPAISDQSLQKIASVRAQRDGTDYDDELVAVQKEFNSLGSLLFSFSEGTSPAVKQMRHKVLMAECGAINFEMDEMGSNLMGNIEVLTTFLELYDVGKVKAKLTKNTSESKRSEEIDGRSPTNMLLFGTPAKLLNGGAEESEFYSLLETGYARRCLFGYSNIEKTKREITPEEVFKLAVDKTTNNLVSQLSQYFGRLANPAKYGTSLIISEEATLLLIEYKLRCENEAMDLSDHEEIRKAEISHRYFKALKLAGAYAFVDESPEVTIDHIYSAIKLTEDCGEAFKKILNREKAHMKLARYIAEIGRDVTNADMVEDLPFYPNTAARKNEMMNLARAWGYKNNIIIKSHIEEGIEFYSGETLEVTDLDKLNISYGTHFAYNYLSEPIKFGNIARLARVQDMNWINHYLINGKEGKGHRNSLNILAGFNMVVLDIDGTATIDMVRELLDEYNYLIYTTKSHTPQANRFRLIMPTNYVLKLDEEEFKDFMQNVYAWVPFEVDDQTFDRCRKWACNENAEVYINVDDEYGQKLKEVLTDPAYHITTNASCKMLDALPFIPKTSRNEEYKSNLANLENLDNIERWFASRMTSGQRNNQLFKYAMMLASSGLDVPAIRERVIAFNDKMKDKISVKEIDNTVITTLAKRLQDGRVKSK</sequence>
<dbReference type="KEGG" id="vg:14006824"/>
<organism evidence="2 3">
    <name type="scientific">Enterobacter phage EcP1</name>
    <dbReference type="NCBI Taxonomy" id="942016"/>
    <lineage>
        <taxon>Viruses</taxon>
        <taxon>Duplodnaviria</taxon>
        <taxon>Heunggongvirae</taxon>
        <taxon>Uroviricota</taxon>
        <taxon>Caudoviricetes</taxon>
        <taxon>Schitoviridae</taxon>
        <taxon>Eceepunavirus</taxon>
        <taxon>Eceepunavirus EcP1</taxon>
    </lineage>
</organism>
<evidence type="ECO:0000313" key="3">
    <source>
        <dbReference type="Proteomes" id="UP000007263"/>
    </source>
</evidence>
<dbReference type="GeneID" id="14006824"/>
<dbReference type="InterPro" id="IPR014820">
    <property type="entry name" value="PriCT_1"/>
</dbReference>
<proteinExistence type="predicted"/>
<keyword evidence="3" id="KW-1185">Reference proteome</keyword>
<name>E9NIH0_9CAUD</name>
<dbReference type="Proteomes" id="UP000007263">
    <property type="component" value="Segment"/>
</dbReference>
<reference evidence="2 3" key="1">
    <citation type="submission" date="2010-11" db="EMBL/GenBank/DDBJ databases">
        <title>Complete nucleotide sequence of the bacteriophage EcP1, a new member of the N4-like viruses.</title>
        <authorList>
            <person name="Zhu J."/>
            <person name="Rao X."/>
            <person name="Tan Y."/>
            <person name="Hu Z."/>
            <person name="Xiong K."/>
            <person name="Chen Z."/>
            <person name="Li S."/>
            <person name="Yang J."/>
            <person name="Jin X."/>
            <person name="Chen Y."/>
            <person name="Hu F."/>
        </authorList>
    </citation>
    <scope>NUCLEOTIDE SEQUENCE [LARGE SCALE GENOMIC DNA]</scope>
</reference>
<evidence type="ECO:0000313" key="2">
    <source>
        <dbReference type="EMBL" id="ADU79196.1"/>
    </source>
</evidence>
<accession>E9NIH0</accession>
<dbReference type="EMBL" id="HQ641380">
    <property type="protein sequence ID" value="ADU79196.1"/>
    <property type="molecule type" value="Genomic_DNA"/>
</dbReference>
<evidence type="ECO:0000259" key="1">
    <source>
        <dbReference type="Pfam" id="PF08708"/>
    </source>
</evidence>